<dbReference type="EMBL" id="JAQYXL010000001">
    <property type="protein sequence ID" value="MEN3229243.1"/>
    <property type="molecule type" value="Genomic_DNA"/>
</dbReference>
<evidence type="ECO:0000313" key="2">
    <source>
        <dbReference type="EMBL" id="MEN3229243.1"/>
    </source>
</evidence>
<organism evidence="2 3">
    <name type="scientific">Methylorubrum rhodesianum</name>
    <dbReference type="NCBI Taxonomy" id="29427"/>
    <lineage>
        <taxon>Bacteria</taxon>
        <taxon>Pseudomonadati</taxon>
        <taxon>Pseudomonadota</taxon>
        <taxon>Alphaproteobacteria</taxon>
        <taxon>Hyphomicrobiales</taxon>
        <taxon>Methylobacteriaceae</taxon>
        <taxon>Methylorubrum</taxon>
    </lineage>
</organism>
<evidence type="ECO:0000313" key="3">
    <source>
        <dbReference type="Proteomes" id="UP001404845"/>
    </source>
</evidence>
<dbReference type="RefSeq" id="WP_200672472.1">
    <property type="nucleotide sequence ID" value="NZ_JACWCW010000129.1"/>
</dbReference>
<dbReference type="Gene3D" id="3.40.50.1000">
    <property type="entry name" value="HAD superfamily/HAD-like"/>
    <property type="match status" value="1"/>
</dbReference>
<comment type="caution">
    <text evidence="2">The sequence shown here is derived from an EMBL/GenBank/DDBJ whole genome shotgun (WGS) entry which is preliminary data.</text>
</comment>
<dbReference type="InterPro" id="IPR056782">
    <property type="entry name" value="HAD_PNKP"/>
</dbReference>
<feature type="domain" description="Polynucleotide kinase PNKP phosphatase" evidence="1">
    <location>
        <begin position="32"/>
        <end position="171"/>
    </location>
</feature>
<accession>A0ABU9ZD34</accession>
<dbReference type="InterPro" id="IPR023214">
    <property type="entry name" value="HAD_sf"/>
</dbReference>
<dbReference type="InterPro" id="IPR036412">
    <property type="entry name" value="HAD-like_sf"/>
</dbReference>
<dbReference type="Proteomes" id="UP001404845">
    <property type="component" value="Unassembled WGS sequence"/>
</dbReference>
<protein>
    <recommendedName>
        <fullName evidence="1">Polynucleotide kinase PNKP phosphatase domain-containing protein</fullName>
    </recommendedName>
</protein>
<proteinExistence type="predicted"/>
<dbReference type="SUPFAM" id="SSF56784">
    <property type="entry name" value="HAD-like"/>
    <property type="match status" value="1"/>
</dbReference>
<dbReference type="Pfam" id="PF25109">
    <property type="entry name" value="HAD_PNKP"/>
    <property type="match status" value="1"/>
</dbReference>
<sequence length="171" mass="19284">MGDTTKSLAAEIEANRALTDQIVAQMRKTMFVVFDLDGTLALTEHRVHFLNRPSREKDWRGFYAACDRDEPCHPIIRTLLALHSTGADVEIWSGRSDEVKDKTTAWLAEHGLGHIPIRTRRAGDHRPDTVVKAEWLDEGRTPALVFEDRASMVAMWRSRGIVCCQVAPGDF</sequence>
<keyword evidence="3" id="KW-1185">Reference proteome</keyword>
<evidence type="ECO:0000259" key="1">
    <source>
        <dbReference type="Pfam" id="PF25109"/>
    </source>
</evidence>
<name>A0ABU9ZD34_9HYPH</name>
<gene>
    <name evidence="2" type="ORF">PUR21_16625</name>
</gene>
<reference evidence="2 3" key="1">
    <citation type="journal article" date="2023" name="PLoS ONE">
        <title>Complete genome assembly of Hawai'i environmental nontuberculous mycobacteria reveals unexpected co-isolation with methylobacteria.</title>
        <authorList>
            <person name="Hendrix J."/>
            <person name="Epperson L.E."/>
            <person name="Tong E.I."/>
            <person name="Chan Y.L."/>
            <person name="Hasan N.A."/>
            <person name="Dawrs S.N."/>
            <person name="Norton G.J."/>
            <person name="Virdi R."/>
            <person name="Crooks J.L."/>
            <person name="Chan E.D."/>
            <person name="Honda J.R."/>
            <person name="Strong M."/>
        </authorList>
    </citation>
    <scope>NUCLEOTIDE SEQUENCE [LARGE SCALE GENOMIC DNA]</scope>
    <source>
        <strain evidence="2 3">NJH_HI01</strain>
    </source>
</reference>